<name>U1PK92_9EURY</name>
<dbReference type="HOGENOM" id="CLU_3338380_0_0_2"/>
<dbReference type="eggNOG" id="arCOG12015">
    <property type="taxonomic scope" value="Archaea"/>
</dbReference>
<dbReference type="EMBL" id="KE356561">
    <property type="protein sequence ID" value="ERG94102.1"/>
    <property type="molecule type" value="Genomic_DNA"/>
</dbReference>
<protein>
    <submittedName>
        <fullName evidence="1">Uncharacterized protein</fullName>
    </submittedName>
</protein>
<sequence length="37" mass="4411">MSEEDLRELSVSEYEGMFQIREEYAKELNQDLNSTLL</sequence>
<evidence type="ECO:0000313" key="2">
    <source>
        <dbReference type="Proteomes" id="UP000030710"/>
    </source>
</evidence>
<gene>
    <name evidence="1" type="ORF">J07HQW2_00536</name>
</gene>
<evidence type="ECO:0000313" key="1">
    <source>
        <dbReference type="EMBL" id="ERG94102.1"/>
    </source>
</evidence>
<dbReference type="AlphaFoldDB" id="U1PK92"/>
<accession>U1PK92</accession>
<reference evidence="1 2" key="1">
    <citation type="journal article" date="2013" name="PLoS ONE">
        <title>Assembly-driven community genomics of a hypersaline microbial ecosystem.</title>
        <authorList>
            <person name="Podell S."/>
            <person name="Ugalde J.A."/>
            <person name="Narasingarao P."/>
            <person name="Banfield J.F."/>
            <person name="Heidelberg K.B."/>
            <person name="Allen E.E."/>
        </authorList>
    </citation>
    <scope>NUCLEOTIDE SEQUENCE [LARGE SCALE GENOMIC DNA]</scope>
    <source>
        <strain evidence="2">J07HQW2</strain>
    </source>
</reference>
<organism evidence="1 2">
    <name type="scientific">Haloquadratum walsbyi J07HQW2</name>
    <dbReference type="NCBI Taxonomy" id="1238425"/>
    <lineage>
        <taxon>Archaea</taxon>
        <taxon>Methanobacteriati</taxon>
        <taxon>Methanobacteriota</taxon>
        <taxon>Stenosarchaea group</taxon>
        <taxon>Halobacteria</taxon>
        <taxon>Halobacteriales</taxon>
        <taxon>Haloferacaceae</taxon>
        <taxon>Haloquadratum</taxon>
    </lineage>
</organism>
<proteinExistence type="predicted"/>
<dbReference type="Proteomes" id="UP000030710">
    <property type="component" value="Unassembled WGS sequence"/>
</dbReference>